<dbReference type="SUPFAM" id="SSF50475">
    <property type="entry name" value="FMN-binding split barrel"/>
    <property type="match status" value="1"/>
</dbReference>
<dbReference type="EMBL" id="QNVH01000006">
    <property type="protein sequence ID" value="TDA39812.1"/>
    <property type="molecule type" value="Genomic_DNA"/>
</dbReference>
<evidence type="ECO:0000313" key="6">
    <source>
        <dbReference type="Proteomes" id="UP000315399"/>
    </source>
</evidence>
<proteinExistence type="inferred from homology"/>
<comment type="cofactor">
    <cofactor evidence="1">
        <name>FMN</name>
        <dbReference type="ChEBI" id="CHEBI:58210"/>
    </cofactor>
</comment>
<gene>
    <name evidence="5" type="ORF">DSO08_01280</name>
</gene>
<dbReference type="Pfam" id="PF01613">
    <property type="entry name" value="Flavin_Reduct"/>
    <property type="match status" value="1"/>
</dbReference>
<dbReference type="InterPro" id="IPR002563">
    <property type="entry name" value="Flavin_Rdtase-like_dom"/>
</dbReference>
<keyword evidence="2" id="KW-0285">Flavoprotein</keyword>
<evidence type="ECO:0000256" key="1">
    <source>
        <dbReference type="ARBA" id="ARBA00001917"/>
    </source>
</evidence>
<protein>
    <recommendedName>
        <fullName evidence="4">Flavin reductase like domain-containing protein</fullName>
    </recommendedName>
</protein>
<evidence type="ECO:0000313" key="5">
    <source>
        <dbReference type="EMBL" id="TDA39812.1"/>
    </source>
</evidence>
<reference evidence="5 6" key="1">
    <citation type="journal article" date="2019" name="Nat. Microbiol.">
        <title>Expanding anaerobic alkane metabolism in the domain of Archaea.</title>
        <authorList>
            <person name="Wang Y."/>
            <person name="Wegener G."/>
            <person name="Hou J."/>
            <person name="Wang F."/>
            <person name="Xiao X."/>
        </authorList>
    </citation>
    <scope>NUCLEOTIDE SEQUENCE [LARGE SCALE GENOMIC DNA]</scope>
    <source>
        <strain evidence="5">WYZ-LMO10</strain>
    </source>
</reference>
<evidence type="ECO:0000259" key="4">
    <source>
        <dbReference type="SMART" id="SM00903"/>
    </source>
</evidence>
<dbReference type="Proteomes" id="UP000315399">
    <property type="component" value="Unassembled WGS sequence"/>
</dbReference>
<sequence>MSEWILGLEGLYHRLLSPRVPVIVVALRDDDKPNAMVVAWHTPVSLNPPILALSIAPDRLTHRLIEKRGEFTLNIPSPALLEKVKTVGSVSGKSYDKSTTFNFTKGTIIKTPIIDESMGAIECKLHKILEMGDHSIILGEVVAARAKSFDGIWLSSPLLHLGGTKYVKFGGL</sequence>
<comment type="caution">
    <text evidence="5">The sequence shown here is derived from an EMBL/GenBank/DDBJ whole genome shotgun (WGS) entry which is preliminary data.</text>
</comment>
<feature type="domain" description="Flavin reductase like" evidence="4">
    <location>
        <begin position="16"/>
        <end position="167"/>
    </location>
</feature>
<evidence type="ECO:0000256" key="2">
    <source>
        <dbReference type="ARBA" id="ARBA00022630"/>
    </source>
</evidence>
<dbReference type="GO" id="GO:0010181">
    <property type="term" value="F:FMN binding"/>
    <property type="evidence" value="ECO:0007669"/>
    <property type="project" value="InterPro"/>
</dbReference>
<dbReference type="PANTHER" id="PTHR43567">
    <property type="entry name" value="FLAVOREDOXIN-RELATED-RELATED"/>
    <property type="match status" value="1"/>
</dbReference>
<comment type="similarity">
    <text evidence="3">Belongs to the flavoredoxin family.</text>
</comment>
<dbReference type="InterPro" id="IPR052174">
    <property type="entry name" value="Flavoredoxin"/>
</dbReference>
<name>A0A523BG36_9CREN</name>
<organism evidence="5 6">
    <name type="scientific">Thermoproteota archaeon</name>
    <dbReference type="NCBI Taxonomy" id="2056631"/>
    <lineage>
        <taxon>Archaea</taxon>
        <taxon>Thermoproteota</taxon>
    </lineage>
</organism>
<evidence type="ECO:0000256" key="3">
    <source>
        <dbReference type="ARBA" id="ARBA00038054"/>
    </source>
</evidence>
<dbReference type="InterPro" id="IPR012349">
    <property type="entry name" value="Split_barrel_FMN-bd"/>
</dbReference>
<dbReference type="PANTHER" id="PTHR43567:SF1">
    <property type="entry name" value="FLAVOREDOXIN"/>
    <property type="match status" value="1"/>
</dbReference>
<dbReference type="AlphaFoldDB" id="A0A523BG36"/>
<accession>A0A523BG36</accession>
<dbReference type="SMART" id="SM00903">
    <property type="entry name" value="Flavin_Reduct"/>
    <property type="match status" value="1"/>
</dbReference>
<dbReference type="Gene3D" id="2.30.110.10">
    <property type="entry name" value="Electron Transport, Fmn-binding Protein, Chain A"/>
    <property type="match status" value="1"/>
</dbReference>